<dbReference type="Pfam" id="PF15455">
    <property type="entry name" value="Pro-rich_19"/>
    <property type="match status" value="1"/>
</dbReference>
<feature type="compositionally biased region" description="Low complexity" evidence="1">
    <location>
        <begin position="289"/>
        <end position="303"/>
    </location>
</feature>
<proteinExistence type="predicted"/>
<dbReference type="OrthoDB" id="8947257at2759"/>
<protein>
    <submittedName>
        <fullName evidence="2">Uncharacterized protein</fullName>
    </submittedName>
</protein>
<feature type="compositionally biased region" description="Basic residues" evidence="1">
    <location>
        <begin position="54"/>
        <end position="72"/>
    </location>
</feature>
<dbReference type="InterPro" id="IPR029355">
    <property type="entry name" value="Pro-rich_19"/>
</dbReference>
<comment type="caution">
    <text evidence="2">The sequence shown here is derived from an EMBL/GenBank/DDBJ whole genome shotgun (WGS) entry which is preliminary data.</text>
</comment>
<organism evidence="2 3">
    <name type="scientific">Albula glossodonta</name>
    <name type="common">roundjaw bonefish</name>
    <dbReference type="NCBI Taxonomy" id="121402"/>
    <lineage>
        <taxon>Eukaryota</taxon>
        <taxon>Metazoa</taxon>
        <taxon>Chordata</taxon>
        <taxon>Craniata</taxon>
        <taxon>Vertebrata</taxon>
        <taxon>Euteleostomi</taxon>
        <taxon>Actinopterygii</taxon>
        <taxon>Neopterygii</taxon>
        <taxon>Teleostei</taxon>
        <taxon>Albuliformes</taxon>
        <taxon>Albulidae</taxon>
        <taxon>Albula</taxon>
    </lineage>
</organism>
<feature type="region of interest" description="Disordered" evidence="1">
    <location>
        <begin position="285"/>
        <end position="334"/>
    </location>
</feature>
<feature type="compositionally biased region" description="Basic and acidic residues" evidence="1">
    <location>
        <begin position="25"/>
        <end position="41"/>
    </location>
</feature>
<feature type="compositionally biased region" description="Pro residues" evidence="1">
    <location>
        <begin position="177"/>
        <end position="186"/>
    </location>
</feature>
<feature type="compositionally biased region" description="Basic and acidic residues" evidence="1">
    <location>
        <begin position="199"/>
        <end position="208"/>
    </location>
</feature>
<evidence type="ECO:0000313" key="3">
    <source>
        <dbReference type="Proteomes" id="UP000824540"/>
    </source>
</evidence>
<evidence type="ECO:0000256" key="1">
    <source>
        <dbReference type="SAM" id="MobiDB-lite"/>
    </source>
</evidence>
<feature type="region of interest" description="Disordered" evidence="1">
    <location>
        <begin position="577"/>
        <end position="603"/>
    </location>
</feature>
<evidence type="ECO:0000313" key="2">
    <source>
        <dbReference type="EMBL" id="KAG9337722.1"/>
    </source>
</evidence>
<reference evidence="2" key="1">
    <citation type="thesis" date="2021" institute="BYU ScholarsArchive" country="Provo, UT, USA">
        <title>Applications of and Algorithms for Genome Assembly and Genomic Analyses with an Emphasis on Marine Teleosts.</title>
        <authorList>
            <person name="Pickett B.D."/>
        </authorList>
    </citation>
    <scope>NUCLEOTIDE SEQUENCE</scope>
    <source>
        <strain evidence="2">HI-2016</strain>
    </source>
</reference>
<name>A0A8T2NJ87_9TELE</name>
<keyword evidence="3" id="KW-1185">Reference proteome</keyword>
<dbReference type="Proteomes" id="UP000824540">
    <property type="component" value="Unassembled WGS sequence"/>
</dbReference>
<feature type="region of interest" description="Disordered" evidence="1">
    <location>
        <begin position="150"/>
        <end position="240"/>
    </location>
</feature>
<dbReference type="AlphaFoldDB" id="A0A8T2NJ87"/>
<accession>A0A8T2NJ87</accession>
<feature type="compositionally biased region" description="Basic and acidic residues" evidence="1">
    <location>
        <begin position="514"/>
        <end position="524"/>
    </location>
</feature>
<sequence length="718" mass="79183">MSHTHRRPLTDRQSVLQVFTKHVKSQKDLRAVPERNPDNSRAKRTARSADMCKVKRLKSRKERSQMRGRRGQSHTQPQCCHQVRRENKREHCHNYCHSRPLRPPPKDSAPTKANRGQETSIITDGRLIGHRGLFNHEVKSVDIERLVSDMTKSKRDSRGAGFRSACGTNSSSAAPPSLLPPSPRPEVSPDYLGVSNLPEEARRQESAERAQSGAVGGLRVDCGSTASTKTHTSGDSEEKVVKVRASIQDCVERGDTAAVPQRNAKVYAGGRSCSTPVQRASRLAGLCQSSDSEPELLSSSASSRGMALSQRDESPSWAGERNQVLPGPDAAGSLMGQRTDLLQKSTSSGCAPQRPQKDIGSAHFPKQLHERHSTLTGPAVATGGGSTKSMEGKPSSGTIDCAAVAARLCQALELPLLCRRHLLAETREALLQVLQERHGLHLEENFSRLQQRLQTEDGRAAVPVGREDPGKESNSDALAHGDKEDAPALEHPRSASCRPAPSKRRRKQLFPQRVEPRPAERRLKDTAVQWTERPVVVPADDSPGEFTKTLSPPLVMDFPPLASPPLPVFTASAWGAQPEPDLSRDRSFRKGPIPNSRCSPELRQPEDIATPSFLNYSAMPPTGDPRDTTPWPSRHAVNEIRTFCGQPSPPLPHRSLAHFHLPTHSSTQPPYPDPWSYRRDMGYYPQSDMLERALSPPLPLLPLPPSPDRWSFPRMRLY</sequence>
<gene>
    <name evidence="2" type="ORF">JZ751_028219</name>
</gene>
<feature type="region of interest" description="Disordered" evidence="1">
    <location>
        <begin position="453"/>
        <end position="524"/>
    </location>
</feature>
<feature type="compositionally biased region" description="Basic and acidic residues" evidence="1">
    <location>
        <begin position="83"/>
        <end position="93"/>
    </location>
</feature>
<dbReference type="EMBL" id="JAFBMS010000081">
    <property type="protein sequence ID" value="KAG9337722.1"/>
    <property type="molecule type" value="Genomic_DNA"/>
</dbReference>
<feature type="region of interest" description="Disordered" evidence="1">
    <location>
        <begin position="23"/>
        <end position="123"/>
    </location>
</feature>
<feature type="compositionally biased region" description="Basic and acidic residues" evidence="1">
    <location>
        <begin position="454"/>
        <end position="493"/>
    </location>
</feature>
<feature type="region of interest" description="Disordered" evidence="1">
    <location>
        <begin position="374"/>
        <end position="395"/>
    </location>
</feature>